<sequence length="87" mass="10077">MTVRVHCSTHGTYWRWTCDTCDLWDSAGDWDEAMEAATGHAVYRHARPAIKYVLPTWNPLDGLPVIDHRPLWIDPDRPMRVTCKADQ</sequence>
<accession>A0ABQ2N6X6</accession>
<protein>
    <submittedName>
        <fullName evidence="1">Uncharacterized protein</fullName>
    </submittedName>
</protein>
<comment type="caution">
    <text evidence="1">The sequence shown here is derived from an EMBL/GenBank/DDBJ whole genome shotgun (WGS) entry which is preliminary data.</text>
</comment>
<reference evidence="2" key="1">
    <citation type="journal article" date="2019" name="Int. J. Syst. Evol. Microbiol.">
        <title>The Global Catalogue of Microorganisms (GCM) 10K type strain sequencing project: providing services to taxonomists for standard genome sequencing and annotation.</title>
        <authorList>
            <consortium name="The Broad Institute Genomics Platform"/>
            <consortium name="The Broad Institute Genome Sequencing Center for Infectious Disease"/>
            <person name="Wu L."/>
            <person name="Ma J."/>
        </authorList>
    </citation>
    <scope>NUCLEOTIDE SEQUENCE [LARGE SCALE GENOMIC DNA]</scope>
    <source>
        <strain evidence="2">CGMCC 4.7371</strain>
    </source>
</reference>
<dbReference type="EMBL" id="BMNI01000001">
    <property type="protein sequence ID" value="GGO86682.1"/>
    <property type="molecule type" value="Genomic_DNA"/>
</dbReference>
<dbReference type="Proteomes" id="UP000655410">
    <property type="component" value="Unassembled WGS sequence"/>
</dbReference>
<organism evidence="1 2">
    <name type="scientific">Nocardioides phosphati</name>
    <dbReference type="NCBI Taxonomy" id="1867775"/>
    <lineage>
        <taxon>Bacteria</taxon>
        <taxon>Bacillati</taxon>
        <taxon>Actinomycetota</taxon>
        <taxon>Actinomycetes</taxon>
        <taxon>Propionibacteriales</taxon>
        <taxon>Nocardioidaceae</taxon>
        <taxon>Nocardioides</taxon>
    </lineage>
</organism>
<name>A0ABQ2N6X6_9ACTN</name>
<gene>
    <name evidence="1" type="ORF">GCM10011584_09580</name>
</gene>
<keyword evidence="2" id="KW-1185">Reference proteome</keyword>
<proteinExistence type="predicted"/>
<dbReference type="RefSeq" id="WP_188782792.1">
    <property type="nucleotide sequence ID" value="NZ_BMNI01000001.1"/>
</dbReference>
<evidence type="ECO:0000313" key="2">
    <source>
        <dbReference type="Proteomes" id="UP000655410"/>
    </source>
</evidence>
<evidence type="ECO:0000313" key="1">
    <source>
        <dbReference type="EMBL" id="GGO86682.1"/>
    </source>
</evidence>